<dbReference type="Pfam" id="PF04352">
    <property type="entry name" value="ProQ"/>
    <property type="match status" value="1"/>
</dbReference>
<dbReference type="Gene3D" id="1.10.1710.10">
    <property type="entry name" value="ProQ/FinO domain"/>
    <property type="match status" value="1"/>
</dbReference>
<evidence type="ECO:0000256" key="4">
    <source>
        <dbReference type="SAM" id="MobiDB-lite"/>
    </source>
</evidence>
<dbReference type="SMART" id="SM00945">
    <property type="entry name" value="ProQ"/>
    <property type="match status" value="1"/>
</dbReference>
<feature type="region of interest" description="Disordered" evidence="4">
    <location>
        <begin position="1"/>
        <end position="146"/>
    </location>
</feature>
<dbReference type="SUPFAM" id="SSF48657">
    <property type="entry name" value="FinO-like"/>
    <property type="match status" value="1"/>
</dbReference>
<keyword evidence="1" id="KW-0963">Cytoplasm</keyword>
<dbReference type="PANTHER" id="PTHR38106">
    <property type="entry name" value="RNA CHAPERONE PROQ"/>
    <property type="match status" value="1"/>
</dbReference>
<protein>
    <recommendedName>
        <fullName evidence="5">ProQ/FinO domain-containing protein</fullName>
    </recommendedName>
</protein>
<evidence type="ECO:0000256" key="1">
    <source>
        <dbReference type="ARBA" id="ARBA00022490"/>
    </source>
</evidence>
<feature type="compositionally biased region" description="Low complexity" evidence="4">
    <location>
        <begin position="129"/>
        <end position="143"/>
    </location>
</feature>
<keyword evidence="2" id="KW-0694">RNA-binding</keyword>
<dbReference type="GO" id="GO:0033592">
    <property type="term" value="F:RNA strand annealing activity"/>
    <property type="evidence" value="ECO:0007669"/>
    <property type="project" value="InterPro"/>
</dbReference>
<feature type="compositionally biased region" description="Basic and acidic residues" evidence="4">
    <location>
        <begin position="71"/>
        <end position="96"/>
    </location>
</feature>
<evidence type="ECO:0000313" key="7">
    <source>
        <dbReference type="Proteomes" id="UP000072741"/>
    </source>
</evidence>
<dbReference type="Proteomes" id="UP000072741">
    <property type="component" value="Unassembled WGS sequence"/>
</dbReference>
<evidence type="ECO:0000256" key="3">
    <source>
        <dbReference type="ARBA" id="ARBA00023186"/>
    </source>
</evidence>
<reference evidence="6 7" key="1">
    <citation type="journal article" date="2016" name="Front. Microbiol.">
        <title>Genomic Resource of Rice Seed Associated Bacteria.</title>
        <authorList>
            <person name="Midha S."/>
            <person name="Bansal K."/>
            <person name="Sharma S."/>
            <person name="Kumar N."/>
            <person name="Patil P.P."/>
            <person name="Chaudhry V."/>
            <person name="Patil P.B."/>
        </authorList>
    </citation>
    <scope>NUCLEOTIDE SEQUENCE [LARGE SCALE GENOMIC DNA]</scope>
    <source>
        <strain evidence="6 7">NS331</strain>
    </source>
</reference>
<feature type="domain" description="ProQ/FinO" evidence="5">
    <location>
        <begin position="145"/>
        <end position="255"/>
    </location>
</feature>
<dbReference type="RefSeq" id="WP_058642471.1">
    <property type="nucleotide sequence ID" value="NZ_LDSL01000076.1"/>
</dbReference>
<organism evidence="6 7">
    <name type="scientific">Pseudacidovorax intermedius</name>
    <dbReference type="NCBI Taxonomy" id="433924"/>
    <lineage>
        <taxon>Bacteria</taxon>
        <taxon>Pseudomonadati</taxon>
        <taxon>Pseudomonadota</taxon>
        <taxon>Betaproteobacteria</taxon>
        <taxon>Burkholderiales</taxon>
        <taxon>Comamonadaceae</taxon>
        <taxon>Pseudacidovorax</taxon>
    </lineage>
</organism>
<dbReference type="PANTHER" id="PTHR38106:SF1">
    <property type="entry name" value="RNA CHAPERONE PROQ"/>
    <property type="match status" value="1"/>
</dbReference>
<evidence type="ECO:0000259" key="5">
    <source>
        <dbReference type="SMART" id="SM00945"/>
    </source>
</evidence>
<proteinExistence type="predicted"/>
<feature type="compositionally biased region" description="Low complexity" evidence="4">
    <location>
        <begin position="10"/>
        <end position="41"/>
    </location>
</feature>
<dbReference type="InterPro" id="IPR036442">
    <property type="entry name" value="ProQ/FinO_sf"/>
</dbReference>
<dbReference type="InterPro" id="IPR016103">
    <property type="entry name" value="ProQ/FinO"/>
</dbReference>
<evidence type="ECO:0000256" key="2">
    <source>
        <dbReference type="ARBA" id="ARBA00022884"/>
    </source>
</evidence>
<dbReference type="AlphaFoldDB" id="A0A147GTW3"/>
<dbReference type="GO" id="GO:0010608">
    <property type="term" value="P:post-transcriptional regulation of gene expression"/>
    <property type="evidence" value="ECO:0007669"/>
    <property type="project" value="InterPro"/>
</dbReference>
<keyword evidence="3" id="KW-0143">Chaperone</keyword>
<dbReference type="GO" id="GO:0005829">
    <property type="term" value="C:cytosol"/>
    <property type="evidence" value="ECO:0007669"/>
    <property type="project" value="TreeGrafter"/>
</dbReference>
<sequence>MNDHNDTPLHDTPAPTPAAHSTADAGHPTPTSSPAAASATAGEAPVGSADASASTDGTVAAAPAAKAGVTRGERGESGQDGDHGEPSESAHGGERGQRRRRGGRGKGGGASTPPADGAQSERQPQAHRPNQNQPQNKGQNAPQRPAGRKVHPLLETLAGLYPNLFGARFLPLKRGIFEDLLARHAELLPADELKVALGQHARSTRYLDAIANRQPRHDLDGQPVEELAPDHVHHAIVEIFKRRQGRTQDDLRPQLVARLADAIGASGLERLDYVQQVRVAQPDALALIDEAFTEHGRRLARREALQRAFESSGQPTVEAFAAMYGMDLGEVRRVLGKKPRAAEAPSQSETASEA</sequence>
<name>A0A147GTW3_9BURK</name>
<keyword evidence="7" id="KW-1185">Reference proteome</keyword>
<gene>
    <name evidence="6" type="ORF">NS331_13340</name>
</gene>
<comment type="caution">
    <text evidence="6">The sequence shown here is derived from an EMBL/GenBank/DDBJ whole genome shotgun (WGS) entry which is preliminary data.</text>
</comment>
<dbReference type="EMBL" id="LDSL01000076">
    <property type="protein sequence ID" value="KTT20783.1"/>
    <property type="molecule type" value="Genomic_DNA"/>
</dbReference>
<dbReference type="InterPro" id="IPR023529">
    <property type="entry name" value="ProQ"/>
</dbReference>
<evidence type="ECO:0000313" key="6">
    <source>
        <dbReference type="EMBL" id="KTT20783.1"/>
    </source>
</evidence>
<accession>A0A147GTW3</accession>
<dbReference type="GO" id="GO:0034057">
    <property type="term" value="F:RNA strand-exchange activity"/>
    <property type="evidence" value="ECO:0007669"/>
    <property type="project" value="InterPro"/>
</dbReference>